<gene>
    <name evidence="1" type="ORF">HMPREF9441_00529</name>
</gene>
<evidence type="ECO:0000313" key="1">
    <source>
        <dbReference type="EMBL" id="EHH01712.1"/>
    </source>
</evidence>
<proteinExistence type="predicted"/>
<reference evidence="1 2" key="1">
    <citation type="submission" date="2011-03" db="EMBL/GenBank/DDBJ databases">
        <authorList>
            <person name="Weinstock G."/>
            <person name="Sodergren E."/>
            <person name="Clifton S."/>
            <person name="Fulton L."/>
            <person name="Fulton B."/>
            <person name="Courtney L."/>
            <person name="Fronick C."/>
            <person name="Harrison M."/>
            <person name="Strong C."/>
            <person name="Farmer C."/>
            <person name="Delahaunty K."/>
            <person name="Markovic C."/>
            <person name="Hall O."/>
            <person name="Minx P."/>
            <person name="Tomlinson C."/>
            <person name="Mitreva M."/>
            <person name="Hou S."/>
            <person name="Chen J."/>
            <person name="Wollam A."/>
            <person name="Pepin K.H."/>
            <person name="Johnson M."/>
            <person name="Bhonagiri V."/>
            <person name="Zhang X."/>
            <person name="Suruliraj S."/>
            <person name="Warren W."/>
            <person name="Chinwalla A."/>
            <person name="Mardis E.R."/>
            <person name="Wilson R.K."/>
        </authorList>
    </citation>
    <scope>NUCLEOTIDE SEQUENCE [LARGE SCALE GENOMIC DNA]</scope>
    <source>
        <strain evidence="1 2">YIT 11840</strain>
    </source>
</reference>
<evidence type="ECO:0000313" key="2">
    <source>
        <dbReference type="Proteomes" id="UP000003598"/>
    </source>
</evidence>
<keyword evidence="2" id="KW-1185">Reference proteome</keyword>
<dbReference type="EMBL" id="AFFY01000005">
    <property type="protein sequence ID" value="EHH01712.1"/>
    <property type="molecule type" value="Genomic_DNA"/>
</dbReference>
<comment type="caution">
    <text evidence="1">The sequence shown here is derived from an EMBL/GenBank/DDBJ whole genome shotgun (WGS) entry which is preliminary data.</text>
</comment>
<accession>G5SMF4</accession>
<dbReference type="HOGENOM" id="CLU_3171179_0_0_10"/>
<protein>
    <submittedName>
        <fullName evidence="1">Uncharacterized protein</fullName>
    </submittedName>
</protein>
<organism evidence="1 2">
    <name type="scientific">Paraprevotella clara YIT 11840</name>
    <dbReference type="NCBI Taxonomy" id="762968"/>
    <lineage>
        <taxon>Bacteria</taxon>
        <taxon>Pseudomonadati</taxon>
        <taxon>Bacteroidota</taxon>
        <taxon>Bacteroidia</taxon>
        <taxon>Bacteroidales</taxon>
        <taxon>Prevotellaceae</taxon>
        <taxon>Paraprevotella</taxon>
    </lineage>
</organism>
<dbReference type="AlphaFoldDB" id="G5SMF4"/>
<sequence>MDYGMKDVSGIFQNSFMAESDKKFSAERFVNLSRMILRSAPNEMKHG</sequence>
<name>G5SMF4_9BACT</name>
<dbReference type="Proteomes" id="UP000003598">
    <property type="component" value="Unassembled WGS sequence"/>
</dbReference>